<dbReference type="KEGG" id="pgab:PGSY75_1032700"/>
<protein>
    <submittedName>
        <fullName evidence="3">Uncharacterized protein</fullName>
    </submittedName>
</protein>
<dbReference type="InterPro" id="IPR052671">
    <property type="entry name" value="Acrosomal_SP-10-like"/>
</dbReference>
<feature type="coiled-coil region" evidence="1">
    <location>
        <begin position="88"/>
        <end position="142"/>
    </location>
</feature>
<dbReference type="RefSeq" id="XP_018641714.1">
    <property type="nucleotide sequence ID" value="XM_018786097.1"/>
</dbReference>
<gene>
    <name evidence="3" type="ORF">PGSY75_1032700</name>
</gene>
<dbReference type="VEuPathDB" id="PlasmoDB:PGSY75_1032700"/>
<sequence>MKSRNNIHHKKKNKVNNSIEEYKDVIPDIEIQIENLLKKFHIIKYDYKITHFLIDIIQNESLKILKNAKHIKKNIYFNNHNINDDNINDDHTNNIDNNNDNINNVKENEDIKDDTLYEEKYIQEEEEKIDDINNNIDMQNINEKNSPNESNSQILNELFDNFNEDSVIEKSSHIDIVVNNTEKEKVNINDDDIIEDKQIDDDVIEDKPIDDDIIGDKPIDDDIIGDKPIDDDIIGDKQIDDDIIGDQPIDDDISNKLELSLSDIFNTVECTSNNIQEQENKDQLNNKDILPNNKNDIKENNHIVIDNSINYNINNKKNLQNIVNNKNKIHNDVLIIDEESVNLAIKEYIIKTIYRKKNVDFLYEKLECQQKDNLMINRNIKYPSGLPPYLPDDCSVNTILPSWDIKYNFNSSKRKIKK</sequence>
<dbReference type="VEuPathDB" id="PlasmoDB:PGABG01_1030600"/>
<feature type="region of interest" description="Disordered" evidence="2">
    <location>
        <begin position="208"/>
        <end position="230"/>
    </location>
</feature>
<feature type="compositionally biased region" description="Basic and acidic residues" evidence="2">
    <location>
        <begin position="214"/>
        <end position="230"/>
    </location>
</feature>
<dbReference type="AlphaFoldDB" id="A0A151LLF5"/>
<dbReference type="PANTHER" id="PTHR17571">
    <property type="entry name" value="URINARY PROTEIN RUP /ACROSOMAL PROTEIN SP-10"/>
    <property type="match status" value="1"/>
</dbReference>
<accession>A0A151LLF5</accession>
<evidence type="ECO:0000313" key="4">
    <source>
        <dbReference type="Proteomes" id="UP000076004"/>
    </source>
</evidence>
<dbReference type="EMBL" id="LVLB01000011">
    <property type="protein sequence ID" value="KYN99707.1"/>
    <property type="molecule type" value="Genomic_DNA"/>
</dbReference>
<comment type="caution">
    <text evidence="3">The sequence shown here is derived from an EMBL/GenBank/DDBJ whole genome shotgun (WGS) entry which is preliminary data.</text>
</comment>
<evidence type="ECO:0000313" key="3">
    <source>
        <dbReference type="EMBL" id="KYN99707.1"/>
    </source>
</evidence>
<keyword evidence="1" id="KW-0175">Coiled coil</keyword>
<reference evidence="3 4" key="1">
    <citation type="journal article" date="2016" name="Nat. Commun.">
        <title>Genomes of cryptic chimpanzee Plasmodium species reveal key evolutionary events leading to human malaria.</title>
        <authorList>
            <person name="Sundararaman S.A."/>
            <person name="Plenderleith L.J."/>
            <person name="Liu W."/>
            <person name="Loy D.E."/>
            <person name="Learn G.H."/>
            <person name="Li Y."/>
            <person name="Shaw K.S."/>
            <person name="Ayouba A."/>
            <person name="Peeters M."/>
            <person name="Speede S."/>
            <person name="Shaw G.M."/>
            <person name="Bushman F.D."/>
            <person name="Brisson D."/>
            <person name="Rayner J.C."/>
            <person name="Sharp P.M."/>
            <person name="Hahn B.H."/>
        </authorList>
    </citation>
    <scope>NUCLEOTIDE SEQUENCE [LARGE SCALE GENOMIC DNA]</scope>
    <source>
        <strain evidence="3 4">SY75</strain>
    </source>
</reference>
<proteinExistence type="predicted"/>
<dbReference type="GeneID" id="29776689"/>
<dbReference type="PANTHER" id="PTHR17571:SF34">
    <property type="entry name" value="ACROSOMAL PROTEIN SP-10"/>
    <property type="match status" value="1"/>
</dbReference>
<dbReference type="Proteomes" id="UP000076004">
    <property type="component" value="Unassembled WGS sequence"/>
</dbReference>
<name>A0A151LLF5_9APIC</name>
<evidence type="ECO:0000256" key="1">
    <source>
        <dbReference type="SAM" id="Coils"/>
    </source>
</evidence>
<evidence type="ECO:0000256" key="2">
    <source>
        <dbReference type="SAM" id="MobiDB-lite"/>
    </source>
</evidence>
<organism evidence="3 4">
    <name type="scientific">Plasmodium gaboni</name>
    <dbReference type="NCBI Taxonomy" id="647221"/>
    <lineage>
        <taxon>Eukaryota</taxon>
        <taxon>Sar</taxon>
        <taxon>Alveolata</taxon>
        <taxon>Apicomplexa</taxon>
        <taxon>Aconoidasida</taxon>
        <taxon>Haemosporida</taxon>
        <taxon>Plasmodiidae</taxon>
        <taxon>Plasmodium</taxon>
        <taxon>Plasmodium (Laverania)</taxon>
    </lineage>
</organism>